<feature type="chain" id="PRO_5046053452" evidence="1">
    <location>
        <begin position="20"/>
        <end position="487"/>
    </location>
</feature>
<dbReference type="SUPFAM" id="SSF160935">
    <property type="entry name" value="VPA0735-like"/>
    <property type="match status" value="1"/>
</dbReference>
<reference evidence="4 5" key="1">
    <citation type="submission" date="2019-08" db="EMBL/GenBank/DDBJ databases">
        <title>Microbe sample from Colwellia echini.</title>
        <authorList>
            <person name="Christiansen L."/>
            <person name="Pathiraja D."/>
            <person name="Schultz-Johansen M."/>
            <person name="Choi I.-G."/>
            <person name="Stougaard P."/>
        </authorList>
    </citation>
    <scope>NUCLEOTIDE SEQUENCE [LARGE SCALE GENOMIC DNA]</scope>
    <source>
        <strain evidence="4 5">A3</strain>
    </source>
</reference>
<gene>
    <name evidence="4" type="ORF">CWS31_012615</name>
</gene>
<dbReference type="InterPro" id="IPR037049">
    <property type="entry name" value="DUF1214_C_sf"/>
</dbReference>
<evidence type="ECO:0000256" key="1">
    <source>
        <dbReference type="SAM" id="SignalP"/>
    </source>
</evidence>
<evidence type="ECO:0000259" key="2">
    <source>
        <dbReference type="Pfam" id="PF06742"/>
    </source>
</evidence>
<name>A0ABY3MUV0_9GAMM</name>
<dbReference type="Pfam" id="PF06863">
    <property type="entry name" value="DUF1254"/>
    <property type="match status" value="1"/>
</dbReference>
<comment type="caution">
    <text evidence="4">The sequence shown here is derived from an EMBL/GenBank/DDBJ whole genome shotgun (WGS) entry which is preliminary data.</text>
</comment>
<evidence type="ECO:0000259" key="3">
    <source>
        <dbReference type="Pfam" id="PF06863"/>
    </source>
</evidence>
<dbReference type="Pfam" id="PF06742">
    <property type="entry name" value="DUF1214"/>
    <property type="match status" value="1"/>
</dbReference>
<dbReference type="InterPro" id="IPR037050">
    <property type="entry name" value="DUF1254_sf"/>
</dbReference>
<organism evidence="4 5">
    <name type="scientific">Colwellia echini</name>
    <dbReference type="NCBI Taxonomy" id="1982103"/>
    <lineage>
        <taxon>Bacteria</taxon>
        <taxon>Pseudomonadati</taxon>
        <taxon>Pseudomonadota</taxon>
        <taxon>Gammaproteobacteria</taxon>
        <taxon>Alteromonadales</taxon>
        <taxon>Colwelliaceae</taxon>
        <taxon>Colwellia</taxon>
    </lineage>
</organism>
<dbReference type="InterPro" id="IPR010679">
    <property type="entry name" value="DUF1254"/>
</dbReference>
<dbReference type="InterPro" id="IPR010621">
    <property type="entry name" value="DUF1214"/>
</dbReference>
<dbReference type="EMBL" id="PJAI02000015">
    <property type="protein sequence ID" value="TYK64964.1"/>
    <property type="molecule type" value="Genomic_DNA"/>
</dbReference>
<dbReference type="Gene3D" id="2.60.40.1610">
    <property type="entry name" value="Domain of unknown function DUF1254"/>
    <property type="match status" value="1"/>
</dbReference>
<evidence type="ECO:0000313" key="5">
    <source>
        <dbReference type="Proteomes" id="UP000815846"/>
    </source>
</evidence>
<dbReference type="Proteomes" id="UP000815846">
    <property type="component" value="Unassembled WGS sequence"/>
</dbReference>
<feature type="domain" description="DUF1254" evidence="3">
    <location>
        <begin position="93"/>
        <end position="224"/>
    </location>
</feature>
<proteinExistence type="predicted"/>
<dbReference type="RefSeq" id="WP_101342613.1">
    <property type="nucleotide sequence ID" value="NZ_PJAI02000015.1"/>
</dbReference>
<evidence type="ECO:0000313" key="4">
    <source>
        <dbReference type="EMBL" id="TYK64964.1"/>
    </source>
</evidence>
<dbReference type="PANTHER" id="PTHR36509:SF2">
    <property type="entry name" value="BLL3101 PROTEIN"/>
    <property type="match status" value="1"/>
</dbReference>
<dbReference type="PROSITE" id="PS51257">
    <property type="entry name" value="PROKAR_LIPOPROTEIN"/>
    <property type="match status" value="1"/>
</dbReference>
<sequence>MKKFHKLAVASAFSLTLLAGCNNTNEDTSSAASPAIKPVSQPVTLGTTGLTAEQIKSIAKEAYVYGYPLVDNYRVQYAYYIDKDSADYKAPWNEIKNINNVFTPADTTVQTPNSDTPYSWLGLDLRAEPVVLSVPKIEENRYYDIQMWDAYTYIIGYAGSRTTGNDASNVMIVGPSWKGETPENIKKVYVSDTDFGVVVFRTQLFDADDIDNVRKIQAQYKSQPLSAFLGTTPPPAAPVIDFIKPLTKPEQKTSLDFFNIMNFVLSYSPVVPSEKALRSRFNKIGIGANLNFDAANLSPEMKLAIEQGRAEAWKEFAGGVEKLVKGEITSGDVFGSREYLKDNYFYRWMGTIGIYGNAKEEAMYPVYRSDSEGNPLNGENKYTVTFAPGELPPVHAFWSLTMYDLPQSLLVANPINRYLINSPMLPNMKKGSDGSLTLYIQHESPGKELESNWLPAPKGPFASYMRLYWPKEAALSGTWTAPKMYKK</sequence>
<keyword evidence="1" id="KW-0732">Signal</keyword>
<feature type="domain" description="DUF1214" evidence="2">
    <location>
        <begin position="361"/>
        <end position="472"/>
    </location>
</feature>
<dbReference type="PANTHER" id="PTHR36509">
    <property type="entry name" value="BLL3101 PROTEIN"/>
    <property type="match status" value="1"/>
</dbReference>
<feature type="signal peptide" evidence="1">
    <location>
        <begin position="1"/>
        <end position="19"/>
    </location>
</feature>
<keyword evidence="5" id="KW-1185">Reference proteome</keyword>
<protein>
    <submittedName>
        <fullName evidence="4">DUF1254 domain-containing protein</fullName>
    </submittedName>
</protein>
<dbReference type="Gene3D" id="2.60.120.600">
    <property type="entry name" value="Domain of unknown function DUF1214, C-terminal domain"/>
    <property type="match status" value="1"/>
</dbReference>
<accession>A0ABY3MUV0</accession>